<dbReference type="Gene3D" id="3.40.50.720">
    <property type="entry name" value="NAD(P)-binding Rossmann-like Domain"/>
    <property type="match status" value="1"/>
</dbReference>
<keyword evidence="7" id="KW-1185">Reference proteome</keyword>
<keyword evidence="1" id="KW-0560">Oxidoreductase</keyword>
<dbReference type="Proteomes" id="UP000030661">
    <property type="component" value="Unassembled WGS sequence"/>
</dbReference>
<dbReference type="InterPro" id="IPR008927">
    <property type="entry name" value="6-PGluconate_DH-like_C_sf"/>
</dbReference>
<gene>
    <name evidence="6" type="ORF">U27_01113</name>
</gene>
<evidence type="ECO:0000256" key="3">
    <source>
        <dbReference type="PIRSR" id="PIRSR000103-1"/>
    </source>
</evidence>
<dbReference type="InterPro" id="IPR029154">
    <property type="entry name" value="HIBADH-like_NADP-bd"/>
</dbReference>
<feature type="domain" description="3-hydroxyisobutyrate dehydrogenase-like NAD-binding" evidence="5">
    <location>
        <begin position="164"/>
        <end position="281"/>
    </location>
</feature>
<dbReference type="GO" id="GO:0016491">
    <property type="term" value="F:oxidoreductase activity"/>
    <property type="evidence" value="ECO:0007669"/>
    <property type="project" value="UniProtKB-KW"/>
</dbReference>
<dbReference type="SUPFAM" id="SSF51735">
    <property type="entry name" value="NAD(P)-binding Rossmann-fold domains"/>
    <property type="match status" value="1"/>
</dbReference>
<dbReference type="PANTHER" id="PTHR43060:SF15">
    <property type="entry name" value="3-HYDROXYISOBUTYRATE DEHYDROGENASE-LIKE 1, MITOCHONDRIAL-RELATED"/>
    <property type="match status" value="1"/>
</dbReference>
<dbReference type="InterPro" id="IPR015815">
    <property type="entry name" value="HIBADH-related"/>
</dbReference>
<reference evidence="6" key="1">
    <citation type="journal article" date="2015" name="PeerJ">
        <title>First genomic representation of candidate bacterial phylum KSB3 points to enhanced environmental sensing as a trigger of wastewater bulking.</title>
        <authorList>
            <person name="Sekiguchi Y."/>
            <person name="Ohashi A."/>
            <person name="Parks D.H."/>
            <person name="Yamauchi T."/>
            <person name="Tyson G.W."/>
            <person name="Hugenholtz P."/>
        </authorList>
    </citation>
    <scope>NUCLEOTIDE SEQUENCE [LARGE SCALE GENOMIC DNA]</scope>
</reference>
<dbReference type="PIRSF" id="PIRSF000103">
    <property type="entry name" value="HIBADH"/>
    <property type="match status" value="1"/>
</dbReference>
<evidence type="ECO:0000259" key="4">
    <source>
        <dbReference type="Pfam" id="PF03446"/>
    </source>
</evidence>
<evidence type="ECO:0000313" key="6">
    <source>
        <dbReference type="EMBL" id="GAK61214.1"/>
    </source>
</evidence>
<proteinExistence type="predicted"/>
<evidence type="ECO:0000256" key="2">
    <source>
        <dbReference type="ARBA" id="ARBA00023027"/>
    </source>
</evidence>
<dbReference type="SUPFAM" id="SSF48179">
    <property type="entry name" value="6-phosphogluconate dehydrogenase C-terminal domain-like"/>
    <property type="match status" value="1"/>
</dbReference>
<accession>A0A081C9F9</accession>
<sequence length="291" mass="30418">MKLGWIGTGVMGTSMAGHLQAAGHEVYVFNRTRQKAERLLAQGAVWCATPAKVAQNAEVVFTIVGFPADVEEVYLGAQGILSVKGACRIVVDMTTSEPGLARKIAQAAAEKGIASLDAPVSGGDVGAKNGTLAIMVGGEKSAFDEVRPLFQCMGKNIALMGEAGSGQHTKMCNQILIAGNMIGVCESLLYAEKVGLDQQAVIDIIGQGAASSWSINNLGPRVVKGNYDPGFFVEHFIKDMGIALKEAAAVKLSLPGLALVHQLYIALQAQGHGRSGTQALMLALKTLNGEK</sequence>
<dbReference type="GO" id="GO:0051287">
    <property type="term" value="F:NAD binding"/>
    <property type="evidence" value="ECO:0007669"/>
    <property type="project" value="InterPro"/>
</dbReference>
<dbReference type="Pfam" id="PF03446">
    <property type="entry name" value="NAD_binding_2"/>
    <property type="match status" value="1"/>
</dbReference>
<dbReference type="Gene3D" id="1.10.1040.10">
    <property type="entry name" value="N-(1-d-carboxylethyl)-l-norvaline Dehydrogenase, domain 2"/>
    <property type="match status" value="1"/>
</dbReference>
<dbReference type="eggNOG" id="COG2084">
    <property type="taxonomic scope" value="Bacteria"/>
</dbReference>
<dbReference type="Pfam" id="PF14833">
    <property type="entry name" value="NAD_binding_11"/>
    <property type="match status" value="1"/>
</dbReference>
<organism evidence="6">
    <name type="scientific">Vecturithrix granuli</name>
    <dbReference type="NCBI Taxonomy" id="1499967"/>
    <lineage>
        <taxon>Bacteria</taxon>
        <taxon>Candidatus Moduliflexota</taxon>
        <taxon>Candidatus Vecturitrichia</taxon>
        <taxon>Candidatus Vecturitrichales</taxon>
        <taxon>Candidatus Vecturitrichaceae</taxon>
        <taxon>Candidatus Vecturithrix</taxon>
    </lineage>
</organism>
<dbReference type="STRING" id="1499967.U27_01113"/>
<protein>
    <submittedName>
        <fullName evidence="6">NAD binding domain of 6-phosphogluconate dehydrogenase</fullName>
    </submittedName>
</protein>
<evidence type="ECO:0000259" key="5">
    <source>
        <dbReference type="Pfam" id="PF14833"/>
    </source>
</evidence>
<name>A0A081C9F9_VECG1</name>
<feature type="domain" description="6-phosphogluconate dehydrogenase NADP-binding" evidence="4">
    <location>
        <begin position="2"/>
        <end position="161"/>
    </location>
</feature>
<evidence type="ECO:0000313" key="7">
    <source>
        <dbReference type="Proteomes" id="UP000030661"/>
    </source>
</evidence>
<dbReference type="InterPro" id="IPR006115">
    <property type="entry name" value="6PGDH_NADP-bd"/>
</dbReference>
<dbReference type="InterPro" id="IPR013328">
    <property type="entry name" value="6PGD_dom2"/>
</dbReference>
<dbReference type="EMBL" id="DF820477">
    <property type="protein sequence ID" value="GAK61214.1"/>
    <property type="molecule type" value="Genomic_DNA"/>
</dbReference>
<evidence type="ECO:0000256" key="1">
    <source>
        <dbReference type="ARBA" id="ARBA00023002"/>
    </source>
</evidence>
<feature type="active site" evidence="3">
    <location>
        <position position="170"/>
    </location>
</feature>
<dbReference type="PANTHER" id="PTHR43060">
    <property type="entry name" value="3-HYDROXYISOBUTYRATE DEHYDROGENASE-LIKE 1, MITOCHONDRIAL-RELATED"/>
    <property type="match status" value="1"/>
</dbReference>
<dbReference type="GO" id="GO:0050661">
    <property type="term" value="F:NADP binding"/>
    <property type="evidence" value="ECO:0007669"/>
    <property type="project" value="InterPro"/>
</dbReference>
<dbReference type="AlphaFoldDB" id="A0A081C9F9"/>
<dbReference type="HOGENOM" id="CLU_035117_1_0_0"/>
<keyword evidence="2" id="KW-0520">NAD</keyword>
<dbReference type="InterPro" id="IPR036291">
    <property type="entry name" value="NAD(P)-bd_dom_sf"/>
</dbReference>